<dbReference type="InterPro" id="IPR003711">
    <property type="entry name" value="CarD-like/TRCF_RID"/>
</dbReference>
<gene>
    <name evidence="2" type="ORF">H8698_08430</name>
</gene>
<comment type="caution">
    <text evidence="2">The sequence shown here is derived from an EMBL/GenBank/DDBJ whole genome shotgun (WGS) entry which is preliminary data.</text>
</comment>
<dbReference type="PANTHER" id="PTHR38447">
    <property type="entry name" value="TRANSCRIPTION FACTOR YDEB-RELATED"/>
    <property type="match status" value="1"/>
</dbReference>
<dbReference type="Proteomes" id="UP000611762">
    <property type="component" value="Unassembled WGS sequence"/>
</dbReference>
<dbReference type="AlphaFoldDB" id="A0A926HZL9"/>
<accession>A0A926HZL9</accession>
<feature type="domain" description="CarD-like/TRCF RNAP-interacting" evidence="1">
    <location>
        <begin position="2"/>
        <end position="112"/>
    </location>
</feature>
<proteinExistence type="predicted"/>
<keyword evidence="3" id="KW-1185">Reference proteome</keyword>
<dbReference type="SUPFAM" id="SSF141259">
    <property type="entry name" value="CarD-like"/>
    <property type="match status" value="1"/>
</dbReference>
<dbReference type="InterPro" id="IPR052531">
    <property type="entry name" value="CarD-like_regulator"/>
</dbReference>
<dbReference type="GO" id="GO:0009303">
    <property type="term" value="P:rRNA transcription"/>
    <property type="evidence" value="ECO:0007669"/>
    <property type="project" value="TreeGrafter"/>
</dbReference>
<dbReference type="SMART" id="SM01058">
    <property type="entry name" value="CarD_TRCF"/>
    <property type="match status" value="1"/>
</dbReference>
<dbReference type="Gene3D" id="2.40.10.170">
    <property type="match status" value="1"/>
</dbReference>
<dbReference type="Pfam" id="PF02559">
    <property type="entry name" value="CarD_TRCF_RID"/>
    <property type="match status" value="1"/>
</dbReference>
<dbReference type="EMBL" id="JACRSU010000003">
    <property type="protein sequence ID" value="MBC8540996.1"/>
    <property type="molecule type" value="Genomic_DNA"/>
</dbReference>
<sequence>MEYNIGDKIVYPMHGAGVIEAIEDREIMGAKQTYYIMRMPIGDMKVMIPTCNADEIGIRDVIDKDEADKVIASFRSCSTEMDSNWNKRYRENVARIKSGNIYEVVRVVKNLMFREKSRGLSTGERKMLNGAKQILVSELVVAKAIKQSEVENIMNEIVNAELT</sequence>
<dbReference type="InterPro" id="IPR036101">
    <property type="entry name" value="CarD-like/TRCF_RID_sf"/>
</dbReference>
<dbReference type="RefSeq" id="WP_177680170.1">
    <property type="nucleotide sequence ID" value="NZ_JACRSU010000003.1"/>
</dbReference>
<evidence type="ECO:0000313" key="2">
    <source>
        <dbReference type="EMBL" id="MBC8540996.1"/>
    </source>
</evidence>
<dbReference type="InterPro" id="IPR042215">
    <property type="entry name" value="CarD-like_C"/>
</dbReference>
<dbReference type="Gene3D" id="1.20.58.1290">
    <property type="entry name" value="CarD-like, C-terminal domain"/>
    <property type="match status" value="1"/>
</dbReference>
<dbReference type="Pfam" id="PF21095">
    <property type="entry name" value="CarD_C"/>
    <property type="match status" value="1"/>
</dbReference>
<reference evidence="2" key="1">
    <citation type="submission" date="2020-08" db="EMBL/GenBank/DDBJ databases">
        <title>Genome public.</title>
        <authorList>
            <person name="Liu C."/>
            <person name="Sun Q."/>
        </authorList>
    </citation>
    <scope>NUCLEOTIDE SEQUENCE</scope>
    <source>
        <strain evidence="2">H8</strain>
    </source>
</reference>
<evidence type="ECO:0000313" key="3">
    <source>
        <dbReference type="Proteomes" id="UP000611762"/>
    </source>
</evidence>
<protein>
    <submittedName>
        <fullName evidence="2">CarD family transcriptional regulator</fullName>
    </submittedName>
</protein>
<dbReference type="InterPro" id="IPR048792">
    <property type="entry name" value="CarD_C"/>
</dbReference>
<organism evidence="2 3">
    <name type="scientific">Congzhengia minquanensis</name>
    <dbReference type="NCBI Taxonomy" id="2763657"/>
    <lineage>
        <taxon>Bacteria</taxon>
        <taxon>Bacillati</taxon>
        <taxon>Bacillota</taxon>
        <taxon>Clostridia</taxon>
        <taxon>Eubacteriales</taxon>
        <taxon>Oscillospiraceae</taxon>
        <taxon>Congzhengia</taxon>
    </lineage>
</organism>
<dbReference type="PANTHER" id="PTHR38447:SF1">
    <property type="entry name" value="RNA POLYMERASE-BINDING TRANSCRIPTION FACTOR CARD"/>
    <property type="match status" value="1"/>
</dbReference>
<name>A0A926HZL9_9FIRM</name>
<evidence type="ECO:0000259" key="1">
    <source>
        <dbReference type="SMART" id="SM01058"/>
    </source>
</evidence>